<evidence type="ECO:0000256" key="5">
    <source>
        <dbReference type="ARBA" id="ARBA00022692"/>
    </source>
</evidence>
<dbReference type="SUPFAM" id="SSF161098">
    <property type="entry name" value="MetI-like"/>
    <property type="match status" value="1"/>
</dbReference>
<dbReference type="InterPro" id="IPR035906">
    <property type="entry name" value="MetI-like_sf"/>
</dbReference>
<feature type="domain" description="ABC transmembrane type-1" evidence="9">
    <location>
        <begin position="77"/>
        <end position="266"/>
    </location>
</feature>
<evidence type="ECO:0000259" key="9">
    <source>
        <dbReference type="PROSITE" id="PS50928"/>
    </source>
</evidence>
<keyword evidence="5 8" id="KW-0812">Transmembrane</keyword>
<sequence>MTARFLLAPATDTQITHLGRLWLYAFAALALVFLVAPTLLIIPMSFTGAGFLEFPPRSWSLRWYIAYLDSPEWRDATLVSLRAATLTMLLATPLGVAAAYGVLVVERRTARAIGAAISVPMMMPAVLIGIGLYLLYVPLGLNNTLAGLVLGHVALTLPYVTLLVLARMKSHDPRQELAAQSLGCTRLRAFLLVTLPQIRYAVIAAALLAFIFSFDEGVVSYFIATGTGATLPRRMFLSLQFGVDPTIAAISSLLMVLTILLVAAIQIIQSRGGPRRKA</sequence>
<dbReference type="GO" id="GO:0005886">
    <property type="term" value="C:plasma membrane"/>
    <property type="evidence" value="ECO:0007669"/>
    <property type="project" value="UniProtKB-SubCell"/>
</dbReference>
<feature type="transmembrane region" description="Helical" evidence="8">
    <location>
        <begin position="112"/>
        <end position="136"/>
    </location>
</feature>
<organism evidence="10 11">
    <name type="scientific">Limobrevibacterium gyesilva</name>
    <dbReference type="NCBI Taxonomy" id="2991712"/>
    <lineage>
        <taxon>Bacteria</taxon>
        <taxon>Pseudomonadati</taxon>
        <taxon>Pseudomonadota</taxon>
        <taxon>Alphaproteobacteria</taxon>
        <taxon>Acetobacterales</taxon>
        <taxon>Acetobacteraceae</taxon>
        <taxon>Limobrevibacterium</taxon>
    </lineage>
</organism>
<dbReference type="GO" id="GO:0055085">
    <property type="term" value="P:transmembrane transport"/>
    <property type="evidence" value="ECO:0007669"/>
    <property type="project" value="InterPro"/>
</dbReference>
<dbReference type="Pfam" id="PF00528">
    <property type="entry name" value="BPD_transp_1"/>
    <property type="match status" value="1"/>
</dbReference>
<dbReference type="InterPro" id="IPR000515">
    <property type="entry name" value="MetI-like"/>
</dbReference>
<comment type="caution">
    <text evidence="10">The sequence shown here is derived from an EMBL/GenBank/DDBJ whole genome shotgun (WGS) entry which is preliminary data.</text>
</comment>
<dbReference type="PANTHER" id="PTHR43357">
    <property type="entry name" value="INNER MEMBRANE ABC TRANSPORTER PERMEASE PROTEIN YDCV"/>
    <property type="match status" value="1"/>
</dbReference>
<dbReference type="PROSITE" id="PS50928">
    <property type="entry name" value="ABC_TM1"/>
    <property type="match status" value="1"/>
</dbReference>
<keyword evidence="6 8" id="KW-1133">Transmembrane helix</keyword>
<evidence type="ECO:0000256" key="2">
    <source>
        <dbReference type="ARBA" id="ARBA00022448"/>
    </source>
</evidence>
<dbReference type="CDD" id="cd06261">
    <property type="entry name" value="TM_PBP2"/>
    <property type="match status" value="1"/>
</dbReference>
<dbReference type="Gene3D" id="1.10.3720.10">
    <property type="entry name" value="MetI-like"/>
    <property type="match status" value="1"/>
</dbReference>
<proteinExistence type="inferred from homology"/>
<comment type="similarity">
    <text evidence="8">Belongs to the binding-protein-dependent transport system permease family.</text>
</comment>
<evidence type="ECO:0000256" key="4">
    <source>
        <dbReference type="ARBA" id="ARBA00022519"/>
    </source>
</evidence>
<accession>A0AA41YP30</accession>
<dbReference type="AlphaFoldDB" id="A0AA41YP30"/>
<reference evidence="10" key="2">
    <citation type="submission" date="2022-10" db="EMBL/GenBank/DDBJ databases">
        <authorList>
            <person name="Trinh H.N."/>
        </authorList>
    </citation>
    <scope>NUCLEOTIDE SEQUENCE</scope>
    <source>
        <strain evidence="10">RN2-1</strain>
    </source>
</reference>
<feature type="transmembrane region" description="Helical" evidence="8">
    <location>
        <begin position="21"/>
        <end position="46"/>
    </location>
</feature>
<feature type="transmembrane region" description="Helical" evidence="8">
    <location>
        <begin position="247"/>
        <end position="268"/>
    </location>
</feature>
<protein>
    <submittedName>
        <fullName evidence="10">ABC transporter permease</fullName>
    </submittedName>
</protein>
<keyword evidence="2 8" id="KW-0813">Transport</keyword>
<comment type="subcellular location">
    <subcellularLocation>
        <location evidence="1">Cell inner membrane</location>
        <topology evidence="1">Multi-pass membrane protein</topology>
    </subcellularLocation>
    <subcellularLocation>
        <location evidence="8">Cell membrane</location>
        <topology evidence="8">Multi-pass membrane protein</topology>
    </subcellularLocation>
</comment>
<dbReference type="EMBL" id="JAPDNT010000029">
    <property type="protein sequence ID" value="MCW3477099.1"/>
    <property type="molecule type" value="Genomic_DNA"/>
</dbReference>
<evidence type="ECO:0000313" key="10">
    <source>
        <dbReference type="EMBL" id="MCW3477099.1"/>
    </source>
</evidence>
<reference evidence="10" key="1">
    <citation type="submission" date="2022-09" db="EMBL/GenBank/DDBJ databases">
        <title>Rhodovastum sp. nov. RN2-1 isolated from soil in Seongnam, South Korea.</title>
        <authorList>
            <person name="Le N.T."/>
        </authorList>
    </citation>
    <scope>NUCLEOTIDE SEQUENCE</scope>
    <source>
        <strain evidence="10">RN2-1</strain>
    </source>
</reference>
<keyword evidence="7 8" id="KW-0472">Membrane</keyword>
<name>A0AA41YP30_9PROT</name>
<keyword evidence="3" id="KW-1003">Cell membrane</keyword>
<feature type="transmembrane region" description="Helical" evidence="8">
    <location>
        <begin position="148"/>
        <end position="168"/>
    </location>
</feature>
<dbReference type="PANTHER" id="PTHR43357:SF4">
    <property type="entry name" value="INNER MEMBRANE ABC TRANSPORTER PERMEASE PROTEIN YDCV"/>
    <property type="match status" value="1"/>
</dbReference>
<evidence type="ECO:0000256" key="3">
    <source>
        <dbReference type="ARBA" id="ARBA00022475"/>
    </source>
</evidence>
<keyword evidence="11" id="KW-1185">Reference proteome</keyword>
<dbReference type="RefSeq" id="WP_264716019.1">
    <property type="nucleotide sequence ID" value="NZ_JAPDNT010000029.1"/>
</dbReference>
<dbReference type="Proteomes" id="UP001165679">
    <property type="component" value="Unassembled WGS sequence"/>
</dbReference>
<evidence type="ECO:0000256" key="6">
    <source>
        <dbReference type="ARBA" id="ARBA00022989"/>
    </source>
</evidence>
<feature type="transmembrane region" description="Helical" evidence="8">
    <location>
        <begin position="83"/>
        <end position="105"/>
    </location>
</feature>
<gene>
    <name evidence="10" type="ORF">OL599_21240</name>
</gene>
<keyword evidence="4" id="KW-0997">Cell inner membrane</keyword>
<feature type="transmembrane region" description="Helical" evidence="8">
    <location>
        <begin position="189"/>
        <end position="212"/>
    </location>
</feature>
<evidence type="ECO:0000256" key="7">
    <source>
        <dbReference type="ARBA" id="ARBA00023136"/>
    </source>
</evidence>
<evidence type="ECO:0000256" key="1">
    <source>
        <dbReference type="ARBA" id="ARBA00004429"/>
    </source>
</evidence>
<evidence type="ECO:0000256" key="8">
    <source>
        <dbReference type="RuleBase" id="RU363032"/>
    </source>
</evidence>
<evidence type="ECO:0000313" key="11">
    <source>
        <dbReference type="Proteomes" id="UP001165679"/>
    </source>
</evidence>